<evidence type="ECO:0000313" key="9">
    <source>
        <dbReference type="Proteomes" id="UP000827092"/>
    </source>
</evidence>
<reference evidence="8 9" key="1">
    <citation type="journal article" date="2022" name="Nat. Ecol. Evol.">
        <title>A masculinizing supergene underlies an exaggerated male reproductive morph in a spider.</title>
        <authorList>
            <person name="Hendrickx F."/>
            <person name="De Corte Z."/>
            <person name="Sonet G."/>
            <person name="Van Belleghem S.M."/>
            <person name="Kostlbacher S."/>
            <person name="Vangestel C."/>
        </authorList>
    </citation>
    <scope>NUCLEOTIDE SEQUENCE [LARGE SCALE GENOMIC DNA]</scope>
    <source>
        <strain evidence="8">W744_W776</strain>
    </source>
</reference>
<feature type="disulfide bond" evidence="6">
    <location>
        <begin position="141"/>
        <end position="161"/>
    </location>
</feature>
<dbReference type="GO" id="GO:0005886">
    <property type="term" value="C:plasma membrane"/>
    <property type="evidence" value="ECO:0007669"/>
    <property type="project" value="TreeGrafter"/>
</dbReference>
<sequence length="232" mass="25746">MVKVGMNCMKYLLLLFNLLFVVFGIVLIVVGIIVKVKEVTVFGDTTYASMPIIIFLTGLLTFLLAFLGCCGAKKESIFKLSLFGILLLVLLICQIAGIAIAFANRRTMESIIKDNMKNTLKHQKKDAISSWNYIQGNFYCCGVDGPKDYLDDKLDIPKSCCKPGEDDCKEDKAFKDGCYDHLVSFIFSNMKIFGGVGGIIAAVELVSIIFTFCLVSYIRKDKQGPQMGFMDS</sequence>
<dbReference type="Pfam" id="PF00335">
    <property type="entry name" value="Tetraspanin"/>
    <property type="match status" value="1"/>
</dbReference>
<organism evidence="8 9">
    <name type="scientific">Oedothorax gibbosus</name>
    <dbReference type="NCBI Taxonomy" id="931172"/>
    <lineage>
        <taxon>Eukaryota</taxon>
        <taxon>Metazoa</taxon>
        <taxon>Ecdysozoa</taxon>
        <taxon>Arthropoda</taxon>
        <taxon>Chelicerata</taxon>
        <taxon>Arachnida</taxon>
        <taxon>Araneae</taxon>
        <taxon>Araneomorphae</taxon>
        <taxon>Entelegynae</taxon>
        <taxon>Araneoidea</taxon>
        <taxon>Linyphiidae</taxon>
        <taxon>Erigoninae</taxon>
        <taxon>Oedothorax</taxon>
    </lineage>
</organism>
<evidence type="ECO:0000256" key="5">
    <source>
        <dbReference type="ARBA" id="ARBA00023136"/>
    </source>
</evidence>
<keyword evidence="6" id="KW-1015">Disulfide bond</keyword>
<feature type="transmembrane region" description="Helical" evidence="7">
    <location>
        <begin position="80"/>
        <end position="103"/>
    </location>
</feature>
<keyword evidence="5 7" id="KW-0472">Membrane</keyword>
<feature type="disulfide bond" evidence="6">
    <location>
        <begin position="140"/>
        <end position="178"/>
    </location>
</feature>
<dbReference type="AlphaFoldDB" id="A0AAV6VKA2"/>
<name>A0AAV6VKA2_9ARAC</name>
<dbReference type="CDD" id="cd03127">
    <property type="entry name" value="tetraspanin_LEL"/>
    <property type="match status" value="1"/>
</dbReference>
<evidence type="ECO:0000256" key="6">
    <source>
        <dbReference type="PIRSR" id="PIRSR002419-1"/>
    </source>
</evidence>
<protein>
    <recommendedName>
        <fullName evidence="7">Tetraspanin</fullName>
    </recommendedName>
</protein>
<gene>
    <name evidence="8" type="ORF">JTE90_007502</name>
</gene>
<evidence type="ECO:0000256" key="3">
    <source>
        <dbReference type="ARBA" id="ARBA00022692"/>
    </source>
</evidence>
<dbReference type="InterPro" id="IPR008952">
    <property type="entry name" value="Tetraspanin_EC2_sf"/>
</dbReference>
<comment type="subcellular location">
    <subcellularLocation>
        <location evidence="1 7">Membrane</location>
        <topology evidence="1 7">Multi-pass membrane protein</topology>
    </subcellularLocation>
</comment>
<evidence type="ECO:0000256" key="2">
    <source>
        <dbReference type="ARBA" id="ARBA00006840"/>
    </source>
</evidence>
<dbReference type="Gene3D" id="1.10.1450.10">
    <property type="entry name" value="Tetraspanin"/>
    <property type="match status" value="1"/>
</dbReference>
<dbReference type="PIRSF" id="PIRSF002419">
    <property type="entry name" value="Tetraspanin"/>
    <property type="match status" value="1"/>
</dbReference>
<dbReference type="SUPFAM" id="SSF48652">
    <property type="entry name" value="Tetraspanin"/>
    <property type="match status" value="1"/>
</dbReference>
<dbReference type="InterPro" id="IPR000301">
    <property type="entry name" value="Tetraspanin_animals"/>
</dbReference>
<evidence type="ECO:0000256" key="1">
    <source>
        <dbReference type="ARBA" id="ARBA00004141"/>
    </source>
</evidence>
<keyword evidence="4 7" id="KW-1133">Transmembrane helix</keyword>
<evidence type="ECO:0000256" key="7">
    <source>
        <dbReference type="RuleBase" id="RU361218"/>
    </source>
</evidence>
<comment type="caution">
    <text evidence="8">The sequence shown here is derived from an EMBL/GenBank/DDBJ whole genome shotgun (WGS) entry which is preliminary data.</text>
</comment>
<evidence type="ECO:0000313" key="8">
    <source>
        <dbReference type="EMBL" id="KAG8197250.1"/>
    </source>
</evidence>
<comment type="similarity">
    <text evidence="2 7">Belongs to the tetraspanin (TM4SF) family.</text>
</comment>
<dbReference type="PANTHER" id="PTHR19282">
    <property type="entry name" value="TETRASPANIN"/>
    <property type="match status" value="1"/>
</dbReference>
<feature type="transmembrane region" description="Helical" evidence="7">
    <location>
        <begin position="12"/>
        <end position="34"/>
    </location>
</feature>
<proteinExistence type="inferred from homology"/>
<feature type="transmembrane region" description="Helical" evidence="7">
    <location>
        <begin position="192"/>
        <end position="218"/>
    </location>
</feature>
<dbReference type="PRINTS" id="PR00259">
    <property type="entry name" value="TMFOUR"/>
</dbReference>
<keyword evidence="9" id="KW-1185">Reference proteome</keyword>
<accession>A0AAV6VKA2</accession>
<dbReference type="PANTHER" id="PTHR19282:SF456">
    <property type="entry name" value="CD63 MOLECULE"/>
    <property type="match status" value="1"/>
</dbReference>
<evidence type="ECO:0000256" key="4">
    <source>
        <dbReference type="ARBA" id="ARBA00022989"/>
    </source>
</evidence>
<keyword evidence="3 7" id="KW-0812">Transmembrane</keyword>
<dbReference type="InterPro" id="IPR018499">
    <property type="entry name" value="Tetraspanin/Peripherin"/>
</dbReference>
<dbReference type="EMBL" id="JAFNEN010000057">
    <property type="protein sequence ID" value="KAG8197250.1"/>
    <property type="molecule type" value="Genomic_DNA"/>
</dbReference>
<dbReference type="Proteomes" id="UP000827092">
    <property type="component" value="Unassembled WGS sequence"/>
</dbReference>
<feature type="transmembrane region" description="Helical" evidence="7">
    <location>
        <begin position="46"/>
        <end position="68"/>
    </location>
</feature>